<reference evidence="6 7" key="1">
    <citation type="journal article" date="2020" name="Genomics">
        <title>Complete, high-quality genomes from long-read metagenomic sequencing of two wolf lichen thalli reveals enigmatic genome architecture.</title>
        <authorList>
            <person name="McKenzie S.K."/>
            <person name="Walston R.F."/>
            <person name="Allen J.L."/>
        </authorList>
    </citation>
    <scope>NUCLEOTIDE SEQUENCE [LARGE SCALE GENOMIC DNA]</scope>
    <source>
        <strain evidence="6">WasteWater1</strain>
    </source>
</reference>
<evidence type="ECO:0000256" key="1">
    <source>
        <dbReference type="ARBA" id="ARBA00022723"/>
    </source>
</evidence>
<dbReference type="Proteomes" id="UP000593566">
    <property type="component" value="Unassembled WGS sequence"/>
</dbReference>
<protein>
    <recommendedName>
        <fullName evidence="5">TauD/TfdA-like domain-containing protein</fullName>
    </recommendedName>
</protein>
<keyword evidence="2" id="KW-0560">Oxidoreductase</keyword>
<dbReference type="GO" id="GO:0016491">
    <property type="term" value="F:oxidoreductase activity"/>
    <property type="evidence" value="ECO:0007669"/>
    <property type="project" value="UniProtKB-KW"/>
</dbReference>
<dbReference type="Pfam" id="PF02668">
    <property type="entry name" value="TauD"/>
    <property type="match status" value="1"/>
</dbReference>
<dbReference type="Gene3D" id="3.60.130.10">
    <property type="entry name" value="Clavaminate synthase-like"/>
    <property type="match status" value="1"/>
</dbReference>
<evidence type="ECO:0000256" key="3">
    <source>
        <dbReference type="ARBA" id="ARBA00023004"/>
    </source>
</evidence>
<dbReference type="PANTHER" id="PTHR10696">
    <property type="entry name" value="GAMMA-BUTYROBETAINE HYDROXYLASE-RELATED"/>
    <property type="match status" value="1"/>
</dbReference>
<organism evidence="6 7">
    <name type="scientific">Letharia lupina</name>
    <dbReference type="NCBI Taxonomy" id="560253"/>
    <lineage>
        <taxon>Eukaryota</taxon>
        <taxon>Fungi</taxon>
        <taxon>Dikarya</taxon>
        <taxon>Ascomycota</taxon>
        <taxon>Pezizomycotina</taxon>
        <taxon>Lecanoromycetes</taxon>
        <taxon>OSLEUM clade</taxon>
        <taxon>Lecanoromycetidae</taxon>
        <taxon>Lecanorales</taxon>
        <taxon>Lecanorineae</taxon>
        <taxon>Parmeliaceae</taxon>
        <taxon>Letharia</taxon>
    </lineage>
</organism>
<evidence type="ECO:0000313" key="6">
    <source>
        <dbReference type="EMBL" id="KAF6230758.1"/>
    </source>
</evidence>
<gene>
    <name evidence="6" type="ORF">HO133_000017</name>
</gene>
<comment type="caution">
    <text evidence="6">The sequence shown here is derived from an EMBL/GenBank/DDBJ whole genome shotgun (WGS) entry which is preliminary data.</text>
</comment>
<sequence>MAGLPPSDIISEDMRVIAVPSESKLRLLNAMEGLPSPYTQLGPHCIASHNAVLSQLPPSLIADIRDFHSNSLAPGALLITGLPLDPDLPLTPANGERSTEKSSLVSEGCLTGIAKLLGEPFSYASEKNGDPIHNVCPVRHRETVQSNESSKVTLGLHVENAYFDKRPDYLALFCLRQDHENNARTSFVDARSALSKMDSMDRAELQKPVFIVPSPQSHHEATGGEKWSTPRPLFENLDDPKLMCHFPGMKATTPKSQEALDKFEETAQDIATHITLQPGSILLLNNQKVAHGRSHFEPRYDGLD</sequence>
<dbReference type="PANTHER" id="PTHR10696:SF56">
    <property type="entry name" value="TAUD_TFDA-LIKE DOMAIN-CONTAINING PROTEIN"/>
    <property type="match status" value="1"/>
</dbReference>
<keyword evidence="7" id="KW-1185">Reference proteome</keyword>
<feature type="domain" description="TauD/TfdA-like" evidence="5">
    <location>
        <begin position="108"/>
        <end position="298"/>
    </location>
</feature>
<proteinExistence type="predicted"/>
<dbReference type="EMBL" id="JACCJB010000001">
    <property type="protein sequence ID" value="KAF6230758.1"/>
    <property type="molecule type" value="Genomic_DNA"/>
</dbReference>
<accession>A0A8H6L0A4</accession>
<name>A0A8H6L0A4_9LECA</name>
<evidence type="ECO:0000259" key="5">
    <source>
        <dbReference type="Pfam" id="PF02668"/>
    </source>
</evidence>
<dbReference type="InterPro" id="IPR050411">
    <property type="entry name" value="AlphaKG_dependent_hydroxylases"/>
</dbReference>
<evidence type="ECO:0000256" key="2">
    <source>
        <dbReference type="ARBA" id="ARBA00023002"/>
    </source>
</evidence>
<dbReference type="PIRSF" id="PIRSF019543">
    <property type="entry name" value="Clavaminate_syn"/>
    <property type="match status" value="1"/>
</dbReference>
<dbReference type="RefSeq" id="XP_037157831.1">
    <property type="nucleotide sequence ID" value="XM_037290957.1"/>
</dbReference>
<dbReference type="GO" id="GO:0005506">
    <property type="term" value="F:iron ion binding"/>
    <property type="evidence" value="ECO:0007669"/>
    <property type="project" value="InterPro"/>
</dbReference>
<dbReference type="InterPro" id="IPR003819">
    <property type="entry name" value="TauD/TfdA-like"/>
</dbReference>
<evidence type="ECO:0000313" key="7">
    <source>
        <dbReference type="Proteomes" id="UP000593566"/>
    </source>
</evidence>
<dbReference type="SUPFAM" id="SSF51197">
    <property type="entry name" value="Clavaminate synthase-like"/>
    <property type="match status" value="1"/>
</dbReference>
<keyword evidence="4" id="KW-0045">Antibiotic biosynthesis</keyword>
<evidence type="ECO:0000256" key="4">
    <source>
        <dbReference type="ARBA" id="ARBA00023194"/>
    </source>
</evidence>
<keyword evidence="3" id="KW-0408">Iron</keyword>
<dbReference type="AlphaFoldDB" id="A0A8H6L0A4"/>
<keyword evidence="1" id="KW-0479">Metal-binding</keyword>
<dbReference type="GeneID" id="59328436"/>
<dbReference type="GO" id="GO:0017000">
    <property type="term" value="P:antibiotic biosynthetic process"/>
    <property type="evidence" value="ECO:0007669"/>
    <property type="project" value="UniProtKB-KW"/>
</dbReference>
<dbReference type="InterPro" id="IPR042098">
    <property type="entry name" value="TauD-like_sf"/>
</dbReference>
<dbReference type="InterPro" id="IPR014503">
    <property type="entry name" value="Clavaminate_syn-like"/>
</dbReference>